<organism evidence="2 3">
    <name type="scientific">Rasamsonia emersonii (strain ATCC 16479 / CBS 393.64 / IMI 116815)</name>
    <dbReference type="NCBI Taxonomy" id="1408163"/>
    <lineage>
        <taxon>Eukaryota</taxon>
        <taxon>Fungi</taxon>
        <taxon>Dikarya</taxon>
        <taxon>Ascomycota</taxon>
        <taxon>Pezizomycotina</taxon>
        <taxon>Eurotiomycetes</taxon>
        <taxon>Eurotiomycetidae</taxon>
        <taxon>Eurotiales</taxon>
        <taxon>Trichocomaceae</taxon>
        <taxon>Rasamsonia</taxon>
    </lineage>
</organism>
<keyword evidence="1" id="KW-0732">Signal</keyword>
<evidence type="ECO:0000313" key="2">
    <source>
        <dbReference type="EMBL" id="KKA17449.1"/>
    </source>
</evidence>
<name>A0A0F4YGY4_RASE3</name>
<feature type="chain" id="PRO_5002481683" description="Secreted protein" evidence="1">
    <location>
        <begin position="23"/>
        <end position="90"/>
    </location>
</feature>
<keyword evidence="3" id="KW-1185">Reference proteome</keyword>
<evidence type="ECO:0000256" key="1">
    <source>
        <dbReference type="SAM" id="SignalP"/>
    </source>
</evidence>
<feature type="signal peptide" evidence="1">
    <location>
        <begin position="1"/>
        <end position="22"/>
    </location>
</feature>
<proteinExistence type="predicted"/>
<gene>
    <name evidence="2" type="ORF">T310_8658</name>
</gene>
<reference evidence="2 3" key="1">
    <citation type="submission" date="2015-04" db="EMBL/GenBank/DDBJ databases">
        <authorList>
            <person name="Heijne W.H."/>
            <person name="Fedorova N.D."/>
            <person name="Nierman W.C."/>
            <person name="Vollebregt A.W."/>
            <person name="Zhao Z."/>
            <person name="Wu L."/>
            <person name="Kumar M."/>
            <person name="Stam H."/>
            <person name="van den Berg M.A."/>
            <person name="Pel H.J."/>
        </authorList>
    </citation>
    <scope>NUCLEOTIDE SEQUENCE [LARGE SCALE GENOMIC DNA]</scope>
    <source>
        <strain evidence="2 3">CBS 393.64</strain>
    </source>
</reference>
<dbReference type="AlphaFoldDB" id="A0A0F4YGY4"/>
<dbReference type="EMBL" id="LASV01000651">
    <property type="protein sequence ID" value="KKA17449.1"/>
    <property type="molecule type" value="Genomic_DNA"/>
</dbReference>
<sequence>QRNSSPLIFIFIFIFISPHKWAASLRSNIPFYIYHHLCFLSHPTTTTATAATSQLYIVSAYHMNCIACRIKNWQCGISIHVHIHTCTVHN</sequence>
<dbReference type="GeneID" id="25320871"/>
<feature type="non-terminal residue" evidence="2">
    <location>
        <position position="1"/>
    </location>
</feature>
<accession>A0A0F4YGY4</accession>
<dbReference type="RefSeq" id="XP_013324061.1">
    <property type="nucleotide sequence ID" value="XM_013468607.1"/>
</dbReference>
<comment type="caution">
    <text evidence="2">The sequence shown here is derived from an EMBL/GenBank/DDBJ whole genome shotgun (WGS) entry which is preliminary data.</text>
</comment>
<evidence type="ECO:0008006" key="4">
    <source>
        <dbReference type="Google" id="ProtNLM"/>
    </source>
</evidence>
<dbReference type="Proteomes" id="UP000053958">
    <property type="component" value="Unassembled WGS sequence"/>
</dbReference>
<protein>
    <recommendedName>
        <fullName evidence="4">Secreted protein</fullName>
    </recommendedName>
</protein>
<evidence type="ECO:0000313" key="3">
    <source>
        <dbReference type="Proteomes" id="UP000053958"/>
    </source>
</evidence>